<evidence type="ECO:0000313" key="3">
    <source>
        <dbReference type="Proteomes" id="UP000008909"/>
    </source>
</evidence>
<keyword evidence="3" id="KW-1185">Reference proteome</keyword>
<sequence length="288" mass="32765">MIATFRKLHKLIWQNTSCCVLVNSLIEVVVLARWKYHSAMDKLIAELEATRVKNAGELLWRMRHIFNILLRDTRTSMGQMKLPENKKLHRTTVPTATEAHGPGESSTRNRRNKLGIHVTLKPPRLKSRAFLSARLLDHEQSVVKEEQPARIMRSTSAHPNGSLSKTATNLHQPLSRFSWKQDRVKVGKEKVPGSNGLSESEIAPKGAAKNKQTKISADTDVYHFAKKMKQQKSLEELRVYTAKLYRNVKCFCDRLESFTDSCRKTAQCKSELPSDKLLSLAPLLLVKE</sequence>
<protein>
    <submittedName>
        <fullName evidence="2">Uncharacterized protein</fullName>
    </submittedName>
</protein>
<evidence type="ECO:0000256" key="1">
    <source>
        <dbReference type="SAM" id="MobiDB-lite"/>
    </source>
</evidence>
<dbReference type="Proteomes" id="UP000008909">
    <property type="component" value="Unassembled WGS sequence"/>
</dbReference>
<reference key="2">
    <citation type="submission" date="2011-10" db="EMBL/GenBank/DDBJ databases">
        <title>The genome and transcriptome sequence of Clonorchis sinensis provide insights into the carcinogenic liver fluke.</title>
        <authorList>
            <person name="Wang X."/>
            <person name="Huang Y."/>
            <person name="Chen W."/>
            <person name="Liu H."/>
            <person name="Guo L."/>
            <person name="Chen Y."/>
            <person name="Luo F."/>
            <person name="Zhou W."/>
            <person name="Sun J."/>
            <person name="Mao Q."/>
            <person name="Liang P."/>
            <person name="Zhou C."/>
            <person name="Tian Y."/>
            <person name="Men J."/>
            <person name="Lv X."/>
            <person name="Huang L."/>
            <person name="Zhou J."/>
            <person name="Hu Y."/>
            <person name="Li R."/>
            <person name="Zhang F."/>
            <person name="Lei H."/>
            <person name="Li X."/>
            <person name="Hu X."/>
            <person name="Liang C."/>
            <person name="Xu J."/>
            <person name="Wu Z."/>
            <person name="Yu X."/>
        </authorList>
    </citation>
    <scope>NUCLEOTIDE SEQUENCE</scope>
    <source>
        <strain>Henan</strain>
    </source>
</reference>
<reference evidence="2" key="1">
    <citation type="journal article" date="2011" name="Genome Biol.">
        <title>The draft genome of the carcinogenic human liver fluke Clonorchis sinensis.</title>
        <authorList>
            <person name="Wang X."/>
            <person name="Chen W."/>
            <person name="Huang Y."/>
            <person name="Sun J."/>
            <person name="Men J."/>
            <person name="Liu H."/>
            <person name="Luo F."/>
            <person name="Guo L."/>
            <person name="Lv X."/>
            <person name="Deng C."/>
            <person name="Zhou C."/>
            <person name="Fan Y."/>
            <person name="Li X."/>
            <person name="Huang L."/>
            <person name="Hu Y."/>
            <person name="Liang C."/>
            <person name="Hu X."/>
            <person name="Xu J."/>
            <person name="Yu X."/>
        </authorList>
    </citation>
    <scope>NUCLEOTIDE SEQUENCE [LARGE SCALE GENOMIC DNA]</scope>
    <source>
        <strain evidence="2">Henan</strain>
    </source>
</reference>
<proteinExistence type="predicted"/>
<evidence type="ECO:0000313" key="2">
    <source>
        <dbReference type="EMBL" id="GAA47347.1"/>
    </source>
</evidence>
<accession>G7Y315</accession>
<feature type="compositionally biased region" description="Polar residues" evidence="1">
    <location>
        <begin position="153"/>
        <end position="167"/>
    </location>
</feature>
<name>G7Y315_CLOSI</name>
<dbReference type="AlphaFoldDB" id="G7Y315"/>
<feature type="region of interest" description="Disordered" evidence="1">
    <location>
        <begin position="146"/>
        <end position="167"/>
    </location>
</feature>
<feature type="non-terminal residue" evidence="2">
    <location>
        <position position="288"/>
    </location>
</feature>
<feature type="region of interest" description="Disordered" evidence="1">
    <location>
        <begin position="188"/>
        <end position="212"/>
    </location>
</feature>
<organism evidence="2 3">
    <name type="scientific">Clonorchis sinensis</name>
    <name type="common">Chinese liver fluke</name>
    <dbReference type="NCBI Taxonomy" id="79923"/>
    <lineage>
        <taxon>Eukaryota</taxon>
        <taxon>Metazoa</taxon>
        <taxon>Spiralia</taxon>
        <taxon>Lophotrochozoa</taxon>
        <taxon>Platyhelminthes</taxon>
        <taxon>Trematoda</taxon>
        <taxon>Digenea</taxon>
        <taxon>Opisthorchiida</taxon>
        <taxon>Opisthorchiata</taxon>
        <taxon>Opisthorchiidae</taxon>
        <taxon>Clonorchis</taxon>
    </lineage>
</organism>
<dbReference type="EMBL" id="DF142835">
    <property type="protein sequence ID" value="GAA47347.1"/>
    <property type="molecule type" value="Genomic_DNA"/>
</dbReference>
<gene>
    <name evidence="2" type="ORF">CLF_100250</name>
</gene>